<dbReference type="Pfam" id="PF11066">
    <property type="entry name" value="DUF2867"/>
    <property type="match status" value="1"/>
</dbReference>
<organism evidence="1 2">
    <name type="scientific">Leucobacter tardus</name>
    <dbReference type="NCBI Taxonomy" id="501483"/>
    <lineage>
        <taxon>Bacteria</taxon>
        <taxon>Bacillati</taxon>
        <taxon>Actinomycetota</taxon>
        <taxon>Actinomycetes</taxon>
        <taxon>Micrococcales</taxon>
        <taxon>Microbacteriaceae</taxon>
        <taxon>Leucobacter</taxon>
    </lineage>
</organism>
<name>A0A939TS23_9MICO</name>
<keyword evidence="2" id="KW-1185">Reference proteome</keyword>
<protein>
    <submittedName>
        <fullName evidence="1">DUF2867 domain-containing protein</fullName>
    </submittedName>
</protein>
<dbReference type="EMBL" id="JAGFBF010000005">
    <property type="protein sequence ID" value="MBO2990642.1"/>
    <property type="molecule type" value="Genomic_DNA"/>
</dbReference>
<dbReference type="AlphaFoldDB" id="A0A939TS23"/>
<gene>
    <name evidence="1" type="ORF">J4H85_11615</name>
</gene>
<sequence>MGGGERASRGAGAGRILADEYSLLTPARPEAVWRSIETMGGRNPWYSLRVLWLFRGAVDRVVGGVGLRRGRPVRARLQAGDAVDCWRVEHVEEGRRLLLRAEMRFPGVARLELVSEPQRDADERIIGTRYGQRIRFQPHGVLGVLYWTAVLPVHGWVFRDVARTLVRRAERLDDARDGGAA</sequence>
<reference evidence="1" key="1">
    <citation type="submission" date="2021-03" db="EMBL/GenBank/DDBJ databases">
        <title>Leucobacter chromiisoli sp. nov., isolated from chromium-containing soil of chemical plant.</title>
        <authorList>
            <person name="Xu Z."/>
        </authorList>
    </citation>
    <scope>NUCLEOTIDE SEQUENCE</scope>
    <source>
        <strain evidence="1">K 70/01</strain>
    </source>
</reference>
<dbReference type="InterPro" id="IPR021295">
    <property type="entry name" value="DUF2867"/>
</dbReference>
<comment type="caution">
    <text evidence="1">The sequence shown here is derived from an EMBL/GenBank/DDBJ whole genome shotgun (WGS) entry which is preliminary data.</text>
</comment>
<dbReference type="RefSeq" id="WP_208239792.1">
    <property type="nucleotide sequence ID" value="NZ_BAAAQU010000002.1"/>
</dbReference>
<evidence type="ECO:0000313" key="2">
    <source>
        <dbReference type="Proteomes" id="UP000668403"/>
    </source>
</evidence>
<dbReference type="Proteomes" id="UP000668403">
    <property type="component" value="Unassembled WGS sequence"/>
</dbReference>
<evidence type="ECO:0000313" key="1">
    <source>
        <dbReference type="EMBL" id="MBO2990642.1"/>
    </source>
</evidence>
<proteinExistence type="predicted"/>
<accession>A0A939TS23</accession>